<dbReference type="STRING" id="1765967.BW247_09545"/>
<reference evidence="3 4" key="1">
    <citation type="submission" date="2017-01" db="EMBL/GenBank/DDBJ databases">
        <title>Draft sequence of Acidihalobacter ferrooxidans strain DSM 14175 (strain V8).</title>
        <authorList>
            <person name="Khaleque H.N."/>
            <person name="Ramsay J.P."/>
            <person name="Murphy R.J.T."/>
            <person name="Kaksonen A.H."/>
            <person name="Boxall N.J."/>
            <person name="Watkin E.L.J."/>
        </authorList>
    </citation>
    <scope>NUCLEOTIDE SEQUENCE [LARGE SCALE GENOMIC DNA]</scope>
    <source>
        <strain evidence="3 4">V8</strain>
    </source>
</reference>
<gene>
    <name evidence="3" type="ORF">BW247_09545</name>
</gene>
<dbReference type="InterPro" id="IPR014593">
    <property type="entry name" value="UCP034961_SH3_2"/>
</dbReference>
<dbReference type="InterPro" id="IPR036028">
    <property type="entry name" value="SH3-like_dom_sf"/>
</dbReference>
<dbReference type="KEGG" id="afy:BW247_09545"/>
<dbReference type="AlphaFoldDB" id="A0A1P8UHS1"/>
<dbReference type="Gene3D" id="2.30.30.40">
    <property type="entry name" value="SH3 Domains"/>
    <property type="match status" value="1"/>
</dbReference>
<accession>A0A1P8UHS1</accession>
<dbReference type="PROSITE" id="PS50002">
    <property type="entry name" value="SH3"/>
    <property type="match status" value="1"/>
</dbReference>
<dbReference type="SUPFAM" id="SSF50044">
    <property type="entry name" value="SH3-domain"/>
    <property type="match status" value="2"/>
</dbReference>
<keyword evidence="1" id="KW-0728">SH3 domain</keyword>
<evidence type="ECO:0000313" key="3">
    <source>
        <dbReference type="EMBL" id="APZ43311.1"/>
    </source>
</evidence>
<dbReference type="Pfam" id="PF07653">
    <property type="entry name" value="SH3_2"/>
    <property type="match status" value="1"/>
</dbReference>
<name>A0A1P8UHS1_9GAMM</name>
<keyword evidence="4" id="KW-1185">Reference proteome</keyword>
<protein>
    <recommendedName>
        <fullName evidence="2">SH3 domain-containing protein</fullName>
    </recommendedName>
</protein>
<feature type="domain" description="SH3" evidence="2">
    <location>
        <begin position="64"/>
        <end position="121"/>
    </location>
</feature>
<proteinExistence type="predicted"/>
<dbReference type="OrthoDB" id="1030757at2"/>
<dbReference type="EMBL" id="CP019434">
    <property type="protein sequence ID" value="APZ43311.1"/>
    <property type="molecule type" value="Genomic_DNA"/>
</dbReference>
<organism evidence="3 4">
    <name type="scientific">Acidihalobacter ferrooxydans</name>
    <dbReference type="NCBI Taxonomy" id="1765967"/>
    <lineage>
        <taxon>Bacteria</taxon>
        <taxon>Pseudomonadati</taxon>
        <taxon>Pseudomonadota</taxon>
        <taxon>Gammaproteobacteria</taxon>
        <taxon>Chromatiales</taxon>
        <taxon>Ectothiorhodospiraceae</taxon>
        <taxon>Acidihalobacter</taxon>
    </lineage>
</organism>
<sequence>METKSYLVVQAHTSAYPEPITFEKGAPLVIGEKYEGPEDWDDWFFCDTPGQRGGWVPAQLIEVINGTNARARDDYTAKELNVREGDALLGLKILNGWCWCSNPDSSESGWVPLANLRETCP</sequence>
<dbReference type="PIRSF" id="PIRSF034961">
    <property type="entry name" value="UCP034961_SH3_2"/>
    <property type="match status" value="1"/>
</dbReference>
<dbReference type="SMART" id="SM00326">
    <property type="entry name" value="SH3"/>
    <property type="match status" value="2"/>
</dbReference>
<dbReference type="RefSeq" id="WP_076836952.1">
    <property type="nucleotide sequence ID" value="NZ_CP019434.1"/>
</dbReference>
<dbReference type="InterPro" id="IPR001452">
    <property type="entry name" value="SH3_domain"/>
</dbReference>
<evidence type="ECO:0000259" key="2">
    <source>
        <dbReference type="PROSITE" id="PS50002"/>
    </source>
</evidence>
<dbReference type="Proteomes" id="UP000243807">
    <property type="component" value="Chromosome"/>
</dbReference>
<evidence type="ECO:0000313" key="4">
    <source>
        <dbReference type="Proteomes" id="UP000243807"/>
    </source>
</evidence>
<evidence type="ECO:0000256" key="1">
    <source>
        <dbReference type="ARBA" id="ARBA00022443"/>
    </source>
</evidence>